<sequence>MIQPTMIDVPPTDRTAKNAAKAGGPAPRRHGSPATQSTHVHAASAAAPAKRIVVSSDLSERVPYNDPELPVYASFDSLSSFADFRCPCHWHRDLEFVHVKDGEMRYFINGEVVTLRRGDGLVVNSSRLHYGFSPEHRQCWFTCVVVGTQLFDHLTTATTARCEHAFGQDMADYVLLSSGVGWQRDVMQAIDDAVTVASAAHAERASRSSGPAGGEAGRVDALALTATAIRLCDMVLDRFSPVSGNGPSADGAGAAVPAKDGRPSDVQSQRDRLAVLAMTGLIQRDFPRPLSLDDIASAGGMGRSRCCHLFRRFVGRTPNEYLIDRRLEEAKRMLDGTGMGVAEVARDCGFSSASYFISVFRRRFGMTPKEYRNQPTPAASI</sequence>
<dbReference type="GO" id="GO:0003700">
    <property type="term" value="F:DNA-binding transcription factor activity"/>
    <property type="evidence" value="ECO:0007669"/>
    <property type="project" value="InterPro"/>
</dbReference>
<dbReference type="PANTHER" id="PTHR46796">
    <property type="entry name" value="HTH-TYPE TRANSCRIPTIONAL ACTIVATOR RHAS-RELATED"/>
    <property type="match status" value="1"/>
</dbReference>
<evidence type="ECO:0000256" key="2">
    <source>
        <dbReference type="ARBA" id="ARBA00023125"/>
    </source>
</evidence>
<feature type="compositionally biased region" description="Low complexity" evidence="4">
    <location>
        <begin position="17"/>
        <end position="26"/>
    </location>
</feature>
<dbReference type="SMART" id="SM00342">
    <property type="entry name" value="HTH_ARAC"/>
    <property type="match status" value="1"/>
</dbReference>
<evidence type="ECO:0000256" key="1">
    <source>
        <dbReference type="ARBA" id="ARBA00023015"/>
    </source>
</evidence>
<dbReference type="SUPFAM" id="SSF51182">
    <property type="entry name" value="RmlC-like cupins"/>
    <property type="match status" value="1"/>
</dbReference>
<dbReference type="GO" id="GO:0043565">
    <property type="term" value="F:sequence-specific DNA binding"/>
    <property type="evidence" value="ECO:0007669"/>
    <property type="project" value="InterPro"/>
</dbReference>
<dbReference type="Proteomes" id="UP000441772">
    <property type="component" value="Unassembled WGS sequence"/>
</dbReference>
<dbReference type="InterPro" id="IPR011051">
    <property type="entry name" value="RmlC_Cupin_sf"/>
</dbReference>
<evidence type="ECO:0000259" key="5">
    <source>
        <dbReference type="PROSITE" id="PS01124"/>
    </source>
</evidence>
<dbReference type="Pfam" id="PF07883">
    <property type="entry name" value="Cupin_2"/>
    <property type="match status" value="1"/>
</dbReference>
<dbReference type="Gene3D" id="2.60.120.10">
    <property type="entry name" value="Jelly Rolls"/>
    <property type="match status" value="1"/>
</dbReference>
<evidence type="ECO:0000313" key="7">
    <source>
        <dbReference type="Proteomes" id="UP000441772"/>
    </source>
</evidence>
<dbReference type="InterPro" id="IPR013096">
    <property type="entry name" value="Cupin_2"/>
</dbReference>
<keyword evidence="2" id="KW-0238">DNA-binding</keyword>
<proteinExistence type="predicted"/>
<dbReference type="PROSITE" id="PS00041">
    <property type="entry name" value="HTH_ARAC_FAMILY_1"/>
    <property type="match status" value="1"/>
</dbReference>
<dbReference type="InterPro" id="IPR018060">
    <property type="entry name" value="HTH_AraC"/>
</dbReference>
<dbReference type="InterPro" id="IPR050204">
    <property type="entry name" value="AraC_XylS_family_regulators"/>
</dbReference>
<dbReference type="Gene3D" id="1.10.10.60">
    <property type="entry name" value="Homeodomain-like"/>
    <property type="match status" value="2"/>
</dbReference>
<gene>
    <name evidence="6" type="ORF">F7D09_1166</name>
</gene>
<feature type="region of interest" description="Disordered" evidence="4">
    <location>
        <begin position="246"/>
        <end position="267"/>
    </location>
</feature>
<evidence type="ECO:0000256" key="4">
    <source>
        <dbReference type="SAM" id="MobiDB-lite"/>
    </source>
</evidence>
<dbReference type="PANTHER" id="PTHR46796:SF6">
    <property type="entry name" value="ARAC SUBFAMILY"/>
    <property type="match status" value="1"/>
</dbReference>
<comment type="caution">
    <text evidence="6">The sequence shown here is derived from an EMBL/GenBank/DDBJ whole genome shotgun (WGS) entry which is preliminary data.</text>
</comment>
<dbReference type="PRINTS" id="PR00032">
    <property type="entry name" value="HTHARAC"/>
</dbReference>
<dbReference type="InterPro" id="IPR014710">
    <property type="entry name" value="RmlC-like_jellyroll"/>
</dbReference>
<dbReference type="InterPro" id="IPR020449">
    <property type="entry name" value="Tscrpt_reg_AraC-type_HTH"/>
</dbReference>
<accession>A0A6I1GF62</accession>
<evidence type="ECO:0000313" key="6">
    <source>
        <dbReference type="EMBL" id="KAB7790270.1"/>
    </source>
</evidence>
<keyword evidence="3" id="KW-0804">Transcription</keyword>
<dbReference type="InterPro" id="IPR018062">
    <property type="entry name" value="HTH_AraC-typ_CS"/>
</dbReference>
<name>A0A6I1GF62_9BIFI</name>
<keyword evidence="7" id="KW-1185">Reference proteome</keyword>
<organism evidence="6 7">
    <name type="scientific">Bifidobacterium leontopitheci</name>
    <dbReference type="NCBI Taxonomy" id="2650774"/>
    <lineage>
        <taxon>Bacteria</taxon>
        <taxon>Bacillati</taxon>
        <taxon>Actinomycetota</taxon>
        <taxon>Actinomycetes</taxon>
        <taxon>Bifidobacteriales</taxon>
        <taxon>Bifidobacteriaceae</taxon>
        <taxon>Bifidobacterium</taxon>
    </lineage>
</organism>
<protein>
    <submittedName>
        <fullName evidence="6">AraC family transcriptional regulator</fullName>
    </submittedName>
</protein>
<dbReference type="EMBL" id="WBVT01000016">
    <property type="protein sequence ID" value="KAB7790270.1"/>
    <property type="molecule type" value="Genomic_DNA"/>
</dbReference>
<dbReference type="AlphaFoldDB" id="A0A6I1GF62"/>
<dbReference type="SUPFAM" id="SSF46689">
    <property type="entry name" value="Homeodomain-like"/>
    <property type="match status" value="2"/>
</dbReference>
<dbReference type="Pfam" id="PF12833">
    <property type="entry name" value="HTH_18"/>
    <property type="match status" value="1"/>
</dbReference>
<dbReference type="InterPro" id="IPR009057">
    <property type="entry name" value="Homeodomain-like_sf"/>
</dbReference>
<feature type="domain" description="HTH araC/xylS-type" evidence="5">
    <location>
        <begin position="276"/>
        <end position="374"/>
    </location>
</feature>
<feature type="region of interest" description="Disordered" evidence="4">
    <location>
        <begin position="1"/>
        <end position="44"/>
    </location>
</feature>
<evidence type="ECO:0000256" key="3">
    <source>
        <dbReference type="ARBA" id="ARBA00023163"/>
    </source>
</evidence>
<keyword evidence="1" id="KW-0805">Transcription regulation</keyword>
<reference evidence="6 7" key="1">
    <citation type="submission" date="2019-09" db="EMBL/GenBank/DDBJ databases">
        <title>Characterization of the phylogenetic diversity of two novel species belonging to the genus Bifidobacterium: Bifidobacterium cebidarum sp. nov. and Bifidobacterium leontopitheci sp. nov.</title>
        <authorList>
            <person name="Lugli G.A."/>
            <person name="Duranti S."/>
            <person name="Milani C."/>
            <person name="Turroni F."/>
            <person name="Ventura M."/>
        </authorList>
    </citation>
    <scope>NUCLEOTIDE SEQUENCE [LARGE SCALE GENOMIC DNA]</scope>
    <source>
        <strain evidence="6 7">LMG 31471</strain>
    </source>
</reference>
<dbReference type="PROSITE" id="PS01124">
    <property type="entry name" value="HTH_ARAC_FAMILY_2"/>
    <property type="match status" value="1"/>
</dbReference>